<evidence type="ECO:0000313" key="2">
    <source>
        <dbReference type="Proteomes" id="UP001428290"/>
    </source>
</evidence>
<name>A0ABP9WYD9_9CHLR</name>
<protein>
    <submittedName>
        <fullName evidence="1">Uncharacterized protein</fullName>
    </submittedName>
</protein>
<proteinExistence type="predicted"/>
<dbReference type="Proteomes" id="UP001428290">
    <property type="component" value="Unassembled WGS sequence"/>
</dbReference>
<gene>
    <name evidence="1" type="ORF">Hgul01_02006</name>
</gene>
<comment type="caution">
    <text evidence="1">The sequence shown here is derived from an EMBL/GenBank/DDBJ whole genome shotgun (WGS) entry which is preliminary data.</text>
</comment>
<sequence length="124" mass="14705">MWGECALHLTVNFVRIGNFSDLPHNHLCRQSRCCPDVVVHECMHIKLFERLRLPRRLADSIAHDVRLFQRLQQRCVLVGRRQQFELCNQLHNMIIQHPERLCKVGGRRFLPTHKGMGFPRRAFL</sequence>
<dbReference type="EMBL" id="BAABRU010000006">
    <property type="protein sequence ID" value="GAA5528209.1"/>
    <property type="molecule type" value="Genomic_DNA"/>
</dbReference>
<evidence type="ECO:0000313" key="1">
    <source>
        <dbReference type="EMBL" id="GAA5528209.1"/>
    </source>
</evidence>
<reference evidence="1 2" key="1">
    <citation type="submission" date="2024-02" db="EMBL/GenBank/DDBJ databases">
        <title>Herpetosiphon gulosus NBRC 112829.</title>
        <authorList>
            <person name="Ichikawa N."/>
            <person name="Katano-Makiyama Y."/>
            <person name="Hidaka K."/>
        </authorList>
    </citation>
    <scope>NUCLEOTIDE SEQUENCE [LARGE SCALE GENOMIC DNA]</scope>
    <source>
        <strain evidence="1 2">NBRC 112829</strain>
    </source>
</reference>
<organism evidence="1 2">
    <name type="scientific">Herpetosiphon gulosus</name>
    <dbReference type="NCBI Taxonomy" id="1973496"/>
    <lineage>
        <taxon>Bacteria</taxon>
        <taxon>Bacillati</taxon>
        <taxon>Chloroflexota</taxon>
        <taxon>Chloroflexia</taxon>
        <taxon>Herpetosiphonales</taxon>
        <taxon>Herpetosiphonaceae</taxon>
        <taxon>Herpetosiphon</taxon>
    </lineage>
</organism>
<keyword evidence="2" id="KW-1185">Reference proteome</keyword>
<accession>A0ABP9WYD9</accession>